<protein>
    <recommendedName>
        <fullName evidence="4">Lipoprotein</fullName>
    </recommendedName>
</protein>
<evidence type="ECO:0000313" key="2">
    <source>
        <dbReference type="EMBL" id="MFC4607602.1"/>
    </source>
</evidence>
<evidence type="ECO:0008006" key="4">
    <source>
        <dbReference type="Google" id="ProtNLM"/>
    </source>
</evidence>
<feature type="compositionally biased region" description="Pro residues" evidence="1">
    <location>
        <begin position="164"/>
        <end position="173"/>
    </location>
</feature>
<dbReference type="Proteomes" id="UP001595993">
    <property type="component" value="Unassembled WGS sequence"/>
</dbReference>
<organism evidence="2 3">
    <name type="scientific">Streptomyces maoxianensis</name>
    <dbReference type="NCBI Taxonomy" id="1459942"/>
    <lineage>
        <taxon>Bacteria</taxon>
        <taxon>Bacillati</taxon>
        <taxon>Actinomycetota</taxon>
        <taxon>Actinomycetes</taxon>
        <taxon>Kitasatosporales</taxon>
        <taxon>Streptomycetaceae</taxon>
        <taxon>Streptomyces</taxon>
    </lineage>
</organism>
<sequence length="220" mass="24367">MTGCDAYAPKELQTPQSLQTRSPEMLTLLEAADFLRAESQGEMLTVPYLAVEAPFAHDGKIGGHELIESHLELPRALGLHAPFWAGVIDYREGADVIYTTEGGDGLYGVMGIMLYPDGDAPGEGHKYWRAFQAQCGTDTTERNYLYYSMSWKQTFYSPDQVRVPTPPATPPAPANTVDWDVLHPPTSGTTVTNADRPVHKPLRRSLIGPQRLRSPNEQLR</sequence>
<proteinExistence type="predicted"/>
<feature type="region of interest" description="Disordered" evidence="1">
    <location>
        <begin position="162"/>
        <end position="220"/>
    </location>
</feature>
<comment type="caution">
    <text evidence="2">The sequence shown here is derived from an EMBL/GenBank/DDBJ whole genome shotgun (WGS) entry which is preliminary data.</text>
</comment>
<accession>A0ABV9G0P2</accession>
<dbReference type="EMBL" id="JBHSFE010000007">
    <property type="protein sequence ID" value="MFC4607602.1"/>
    <property type="molecule type" value="Genomic_DNA"/>
</dbReference>
<evidence type="ECO:0000313" key="3">
    <source>
        <dbReference type="Proteomes" id="UP001595993"/>
    </source>
</evidence>
<evidence type="ECO:0000256" key="1">
    <source>
        <dbReference type="SAM" id="MobiDB-lite"/>
    </source>
</evidence>
<name>A0ABV9G0P2_9ACTN</name>
<keyword evidence="3" id="KW-1185">Reference proteome</keyword>
<dbReference type="RefSeq" id="WP_381192596.1">
    <property type="nucleotide sequence ID" value="NZ_JBHSFE010000007.1"/>
</dbReference>
<gene>
    <name evidence="2" type="ORF">ACFO9E_07220</name>
</gene>
<reference evidence="3" key="1">
    <citation type="journal article" date="2019" name="Int. J. Syst. Evol. Microbiol.">
        <title>The Global Catalogue of Microorganisms (GCM) 10K type strain sequencing project: providing services to taxonomists for standard genome sequencing and annotation.</title>
        <authorList>
            <consortium name="The Broad Institute Genomics Platform"/>
            <consortium name="The Broad Institute Genome Sequencing Center for Infectious Disease"/>
            <person name="Wu L."/>
            <person name="Ma J."/>
        </authorList>
    </citation>
    <scope>NUCLEOTIDE SEQUENCE [LARGE SCALE GENOMIC DNA]</scope>
    <source>
        <strain evidence="3">CGMCC 4.7139</strain>
    </source>
</reference>